<feature type="transmembrane region" description="Helical" evidence="6">
    <location>
        <begin position="23"/>
        <end position="42"/>
    </location>
</feature>
<keyword evidence="2" id="KW-1003">Cell membrane</keyword>
<feature type="transmembrane region" description="Helical" evidence="6">
    <location>
        <begin position="331"/>
        <end position="354"/>
    </location>
</feature>
<protein>
    <submittedName>
        <fullName evidence="7">Sugar translocase</fullName>
    </submittedName>
</protein>
<reference evidence="7 8" key="1">
    <citation type="submission" date="2019-03" db="EMBL/GenBank/DDBJ databases">
        <title>Complete genome sequence of Paenisporosarcina antarctica CGMCC 1.6503T.</title>
        <authorList>
            <person name="Rong J.-C."/>
            <person name="Chi N.-Y."/>
            <person name="Zhang Q.-F."/>
        </authorList>
    </citation>
    <scope>NUCLEOTIDE SEQUENCE [LARGE SCALE GENOMIC DNA]</scope>
    <source>
        <strain evidence="7 8">CGMCC 1.6503</strain>
    </source>
</reference>
<proteinExistence type="predicted"/>
<feature type="transmembrane region" description="Helical" evidence="6">
    <location>
        <begin position="308"/>
        <end position="325"/>
    </location>
</feature>
<gene>
    <name evidence="7" type="ORF">E2636_12995</name>
</gene>
<keyword evidence="3 6" id="KW-0812">Transmembrane</keyword>
<dbReference type="PANTHER" id="PTHR30250:SF11">
    <property type="entry name" value="O-ANTIGEN TRANSPORTER-RELATED"/>
    <property type="match status" value="1"/>
</dbReference>
<keyword evidence="4 6" id="KW-1133">Transmembrane helix</keyword>
<dbReference type="EMBL" id="CP038015">
    <property type="protein sequence ID" value="QBP42007.1"/>
    <property type="molecule type" value="Genomic_DNA"/>
</dbReference>
<evidence type="ECO:0000256" key="2">
    <source>
        <dbReference type="ARBA" id="ARBA00022475"/>
    </source>
</evidence>
<dbReference type="GO" id="GO:0005886">
    <property type="term" value="C:plasma membrane"/>
    <property type="evidence" value="ECO:0007669"/>
    <property type="project" value="UniProtKB-SubCell"/>
</dbReference>
<feature type="transmembrane region" description="Helical" evidence="6">
    <location>
        <begin position="115"/>
        <end position="139"/>
    </location>
</feature>
<dbReference type="PANTHER" id="PTHR30250">
    <property type="entry name" value="PST FAMILY PREDICTED COLANIC ACID TRANSPORTER"/>
    <property type="match status" value="1"/>
</dbReference>
<keyword evidence="8" id="KW-1185">Reference proteome</keyword>
<evidence type="ECO:0000256" key="1">
    <source>
        <dbReference type="ARBA" id="ARBA00004651"/>
    </source>
</evidence>
<organism evidence="7 8">
    <name type="scientific">Paenisporosarcina antarctica</name>
    <dbReference type="NCBI Taxonomy" id="417367"/>
    <lineage>
        <taxon>Bacteria</taxon>
        <taxon>Bacillati</taxon>
        <taxon>Bacillota</taxon>
        <taxon>Bacilli</taxon>
        <taxon>Bacillales</taxon>
        <taxon>Caryophanaceae</taxon>
        <taxon>Paenisporosarcina</taxon>
    </lineage>
</organism>
<dbReference type="OrthoDB" id="8609648at2"/>
<feature type="transmembrane region" description="Helical" evidence="6">
    <location>
        <begin position="234"/>
        <end position="258"/>
    </location>
</feature>
<dbReference type="AlphaFoldDB" id="A0A4P6ZZT5"/>
<feature type="transmembrane region" description="Helical" evidence="6">
    <location>
        <begin position="270"/>
        <end position="287"/>
    </location>
</feature>
<comment type="subcellular location">
    <subcellularLocation>
        <location evidence="1">Cell membrane</location>
        <topology evidence="1">Multi-pass membrane protein</topology>
    </subcellularLocation>
</comment>
<evidence type="ECO:0000256" key="3">
    <source>
        <dbReference type="ARBA" id="ARBA00022692"/>
    </source>
</evidence>
<sequence length="438" mass="50583">MYKPVANNEHRKIAALMNLYKKVYIIIGFVVIALGLILLPLLNNIYKEQPNVENFTLIYLLFLLNTAVSYFFAYNRSIITAHQKEFILSKFKLYINILRAILQILILLITQDFIFYLSIQILCTLLENVIITIKANRLYPYLKKYKKERLESSEKKNIWTNVKALVIYKLGSTVMHGMDNIIIAAYIGIATVGKLSNYTLILGSIEIVVSQFINAITASVGNFVAKESVERKEFLLKVITFSNFIIYGFSFVCLVSLLNPFIELWIGNDYILEMEIVFIIALNWYIFGMMNSIWTFRSTMGLFVHGKYRPAVSAVINLSLSLYLVDDFGLFGVLVATTITRVITNVWFDPMIVYKYGLKKNVLTYYIVWLKYLMVALANIMVIQYIFKFIEETTILSFLLMVFICISVTGVIFSGLFFKTREFKYLVIIAKGLIKNRK</sequence>
<evidence type="ECO:0000256" key="4">
    <source>
        <dbReference type="ARBA" id="ARBA00022989"/>
    </source>
</evidence>
<feature type="transmembrane region" description="Helical" evidence="6">
    <location>
        <begin position="366"/>
        <end position="387"/>
    </location>
</feature>
<accession>A0A4P6ZZT5</accession>
<evidence type="ECO:0000313" key="8">
    <source>
        <dbReference type="Proteomes" id="UP000294292"/>
    </source>
</evidence>
<evidence type="ECO:0000256" key="6">
    <source>
        <dbReference type="SAM" id="Phobius"/>
    </source>
</evidence>
<evidence type="ECO:0000313" key="7">
    <source>
        <dbReference type="EMBL" id="QBP42007.1"/>
    </source>
</evidence>
<feature type="transmembrane region" description="Helical" evidence="6">
    <location>
        <begin position="54"/>
        <end position="73"/>
    </location>
</feature>
<dbReference type="InterPro" id="IPR050833">
    <property type="entry name" value="Poly_Biosynth_Transport"/>
</dbReference>
<dbReference type="Proteomes" id="UP000294292">
    <property type="component" value="Chromosome"/>
</dbReference>
<dbReference type="KEGG" id="panc:E2636_12995"/>
<feature type="transmembrane region" description="Helical" evidence="6">
    <location>
        <begin position="393"/>
        <end position="418"/>
    </location>
</feature>
<name>A0A4P6ZZT5_9BACL</name>
<feature type="transmembrane region" description="Helical" evidence="6">
    <location>
        <begin position="93"/>
        <end position="109"/>
    </location>
</feature>
<evidence type="ECO:0000256" key="5">
    <source>
        <dbReference type="ARBA" id="ARBA00023136"/>
    </source>
</evidence>
<keyword evidence="5 6" id="KW-0472">Membrane</keyword>